<dbReference type="Proteomes" id="UP000286716">
    <property type="component" value="Unassembled WGS sequence"/>
</dbReference>
<dbReference type="EMBL" id="QHHU01000028">
    <property type="protein sequence ID" value="RSM42683.1"/>
    <property type="molecule type" value="Genomic_DNA"/>
</dbReference>
<comment type="caution">
    <text evidence="3">The sequence shown here is derived from an EMBL/GenBank/DDBJ whole genome shotgun (WGS) entry which is preliminary data.</text>
</comment>
<feature type="modified residue" description="4-aspartylphosphate" evidence="1">
    <location>
        <position position="50"/>
    </location>
</feature>
<dbReference type="InterPro" id="IPR001789">
    <property type="entry name" value="Sig_transdc_resp-reg_receiver"/>
</dbReference>
<dbReference type="AlphaFoldDB" id="A0A428WI38"/>
<reference evidence="3 4" key="1">
    <citation type="submission" date="2018-05" db="EMBL/GenBank/DDBJ databases">
        <title>Evolution of GPA BGCs.</title>
        <authorList>
            <person name="Waglechner N."/>
            <person name="Wright G.D."/>
        </authorList>
    </citation>
    <scope>NUCLEOTIDE SEQUENCE [LARGE SCALE GENOMIC DNA]</scope>
    <source>
        <strain evidence="3 4">DSM 5908</strain>
    </source>
</reference>
<dbReference type="SUPFAM" id="SSF52172">
    <property type="entry name" value="CheY-like"/>
    <property type="match status" value="1"/>
</dbReference>
<evidence type="ECO:0000259" key="2">
    <source>
        <dbReference type="PROSITE" id="PS50110"/>
    </source>
</evidence>
<keyword evidence="3" id="KW-0238">DNA-binding</keyword>
<protein>
    <submittedName>
        <fullName evidence="3">DNA-binding response regulator</fullName>
    </submittedName>
</protein>
<evidence type="ECO:0000256" key="1">
    <source>
        <dbReference type="PROSITE-ProRule" id="PRU00169"/>
    </source>
</evidence>
<dbReference type="Gene3D" id="3.40.50.2300">
    <property type="match status" value="1"/>
</dbReference>
<organism evidence="3 4">
    <name type="scientific">Amycolatopsis balhimycina DSM 5908</name>
    <dbReference type="NCBI Taxonomy" id="1081091"/>
    <lineage>
        <taxon>Bacteria</taxon>
        <taxon>Bacillati</taxon>
        <taxon>Actinomycetota</taxon>
        <taxon>Actinomycetes</taxon>
        <taxon>Pseudonocardiales</taxon>
        <taxon>Pseudonocardiaceae</taxon>
        <taxon>Amycolatopsis</taxon>
    </lineage>
</organism>
<dbReference type="PROSITE" id="PS50110">
    <property type="entry name" value="RESPONSE_REGULATORY"/>
    <property type="match status" value="1"/>
</dbReference>
<evidence type="ECO:0000313" key="3">
    <source>
        <dbReference type="EMBL" id="RSM42683.1"/>
    </source>
</evidence>
<name>A0A428WI38_AMYBA</name>
<dbReference type="GO" id="GO:0003677">
    <property type="term" value="F:DNA binding"/>
    <property type="evidence" value="ECO:0007669"/>
    <property type="project" value="UniProtKB-KW"/>
</dbReference>
<dbReference type="RefSeq" id="WP_020645921.1">
    <property type="nucleotide sequence ID" value="NZ_QHHU01000028.1"/>
</dbReference>
<keyword evidence="4" id="KW-1185">Reference proteome</keyword>
<dbReference type="OrthoDB" id="3673815at2"/>
<keyword evidence="1" id="KW-0597">Phosphoprotein</keyword>
<sequence length="251" mass="28240">MRVLLIEDTIQLAGPVAQLLRDEHGHEVELARDPLEARSLAGPFDVVVVDLLFEHLSQEFDRRRLRREVRPTRDRMLITGLTAVNDFRARPDPGGIVLWTSGEANRRLHLLYAEEELKIRAYCSKSSGTGKADVLNAAILAAAAGRPYVDPVLSAYLPSSHSHPISQTIFRDEKHRAIWRAIALGAHSREEIAELTGHPRRTIGNLMPDLLVQLLTLDPGIQAGKPLNEIVRYANRNWEFFLDDAVRARFP</sequence>
<gene>
    <name evidence="3" type="ORF">DMA12_20910</name>
</gene>
<feature type="domain" description="Response regulatory" evidence="2">
    <location>
        <begin position="2"/>
        <end position="140"/>
    </location>
</feature>
<dbReference type="InterPro" id="IPR011006">
    <property type="entry name" value="CheY-like_superfamily"/>
</dbReference>
<dbReference type="GO" id="GO:0000160">
    <property type="term" value="P:phosphorelay signal transduction system"/>
    <property type="evidence" value="ECO:0007669"/>
    <property type="project" value="InterPro"/>
</dbReference>
<proteinExistence type="predicted"/>
<evidence type="ECO:0000313" key="4">
    <source>
        <dbReference type="Proteomes" id="UP000286716"/>
    </source>
</evidence>
<accession>A0A428WI38</accession>